<keyword evidence="3" id="KW-1185">Reference proteome</keyword>
<dbReference type="InterPro" id="IPR043129">
    <property type="entry name" value="ATPase_NBD"/>
</dbReference>
<protein>
    <submittedName>
        <fullName evidence="2">Fructokinase</fullName>
        <ecNumber evidence="2">2.7.1.4</ecNumber>
    </submittedName>
</protein>
<evidence type="ECO:0000313" key="3">
    <source>
        <dbReference type="Proteomes" id="UP000838100"/>
    </source>
</evidence>
<proteinExistence type="predicted"/>
<dbReference type="EC" id="2.7.1.4" evidence="2"/>
<dbReference type="InterPro" id="IPR000600">
    <property type="entry name" value="ROK"/>
</dbReference>
<dbReference type="Pfam" id="PF00480">
    <property type="entry name" value="ROK"/>
    <property type="match status" value="1"/>
</dbReference>
<dbReference type="GO" id="GO:0008865">
    <property type="term" value="F:fructokinase activity"/>
    <property type="evidence" value="ECO:0007669"/>
    <property type="project" value="UniProtKB-EC"/>
</dbReference>
<evidence type="ECO:0000256" key="1">
    <source>
        <dbReference type="ARBA" id="ARBA00023277"/>
    </source>
</evidence>
<name>A0ABM9AE99_9GAMM</name>
<dbReference type="PROSITE" id="PS01125">
    <property type="entry name" value="ROK"/>
    <property type="match status" value="1"/>
</dbReference>
<accession>A0ABM9AE99</accession>
<gene>
    <name evidence="2" type="primary">mak</name>
    <name evidence="2" type="ORF">SIN8267_01461</name>
</gene>
<dbReference type="PANTHER" id="PTHR18964">
    <property type="entry name" value="ROK (REPRESSOR, ORF, KINASE) FAMILY"/>
    <property type="match status" value="1"/>
</dbReference>
<dbReference type="EMBL" id="CAKLPX010000001">
    <property type="protein sequence ID" value="CAH0991358.1"/>
    <property type="molecule type" value="Genomic_DNA"/>
</dbReference>
<keyword evidence="1" id="KW-0119">Carbohydrate metabolism</keyword>
<dbReference type="Proteomes" id="UP000838100">
    <property type="component" value="Unassembled WGS sequence"/>
</dbReference>
<dbReference type="PANTHER" id="PTHR18964:SF174">
    <property type="entry name" value="D-ALLOSE KINASE-RELATED"/>
    <property type="match status" value="1"/>
</dbReference>
<dbReference type="SUPFAM" id="SSF53067">
    <property type="entry name" value="Actin-like ATPase domain"/>
    <property type="match status" value="1"/>
</dbReference>
<evidence type="ECO:0000313" key="2">
    <source>
        <dbReference type="EMBL" id="CAH0991358.1"/>
    </source>
</evidence>
<dbReference type="RefSeq" id="WP_237444008.1">
    <property type="nucleotide sequence ID" value="NZ_CAKLPX010000001.1"/>
</dbReference>
<reference evidence="2" key="1">
    <citation type="submission" date="2021-12" db="EMBL/GenBank/DDBJ databases">
        <authorList>
            <person name="Rodrigo-Torres L."/>
            <person name="Arahal R. D."/>
            <person name="Lucena T."/>
        </authorList>
    </citation>
    <scope>NUCLEOTIDE SEQUENCE</scope>
    <source>
        <strain evidence="2">CECT 8267</strain>
    </source>
</reference>
<sequence length="300" mass="32151">MKQWRLGIDLGGTKIEAQLFDDENNACWSKRLPTPRGDYQQTLETIKRLVSGAGEFTDQPFSIGLATPGALSKTTGRMKNCNSICLNDQPLQRDLEANLQRPVRLANDADCMALAEAIDGAASKASSVFGIILGTGVGGGVVVEQRLLSGPNDIAGEWGHNPAVAIAGHHYSRPCYCGRLDCIETHLSGPGLVKTYQLIAADNADSAMTSFDIVARKGQYCDMALEQYYQMMAACIAQIVNMLDPHVIVLAGGMSRLPGVLTELEARLADHVIGDSVKTQLCLSHHGDASGARGAAWLWP</sequence>
<dbReference type="InterPro" id="IPR049874">
    <property type="entry name" value="ROK_cs"/>
</dbReference>
<dbReference type="Gene3D" id="3.30.420.40">
    <property type="match status" value="2"/>
</dbReference>
<comment type="caution">
    <text evidence="2">The sequence shown here is derived from an EMBL/GenBank/DDBJ whole genome shotgun (WGS) entry which is preliminary data.</text>
</comment>
<organism evidence="2 3">
    <name type="scientific">Sinobacterium norvegicum</name>
    <dbReference type="NCBI Taxonomy" id="1641715"/>
    <lineage>
        <taxon>Bacteria</taxon>
        <taxon>Pseudomonadati</taxon>
        <taxon>Pseudomonadota</taxon>
        <taxon>Gammaproteobacteria</taxon>
        <taxon>Cellvibrionales</taxon>
        <taxon>Spongiibacteraceae</taxon>
        <taxon>Sinobacterium</taxon>
    </lineage>
</organism>
<keyword evidence="2" id="KW-0808">Transferase</keyword>